<dbReference type="OrthoDB" id="7285481at2"/>
<dbReference type="InterPro" id="IPR018062">
    <property type="entry name" value="HTH_AraC-typ_CS"/>
</dbReference>
<proteinExistence type="predicted"/>
<evidence type="ECO:0000256" key="1">
    <source>
        <dbReference type="ARBA" id="ARBA00023015"/>
    </source>
</evidence>
<sequence>MVDESSVAKPAVQSNGAVGFSLQSPRLDEIEDLCNRFVTPHRLTRASRIQEADSKLSIHGTRDLGIFTVAYGAELTAQVYPTDMDDRLAFVIAENGAGHAKMEGQEYAFTAEQAAILPSGPELLMHYQDNCETLTILLSRGKLAEQCAKLLGHEIELPLEFNRQTLLQGGAGQSWRRLGSYVAGELSDPFSMTQQVSAVAQQLEQMVSTAFLLGHSHTYSDALLRPQSAAVPFYVKRAEAFIEAHFSEPLSLADIAAHAGVSARSLQNGFQNFRNTTPMGFLRSLRLKRAYETLLLSDPSTVTVTEIAMRCGFGHLGEFATVYRHTFGEAPRQTLARARAG</sequence>
<gene>
    <name evidence="5" type="ORF">FS320_07215</name>
</gene>
<organism evidence="5 6">
    <name type="scientific">Microvirga tunisiensis</name>
    <dbReference type="NCBI Taxonomy" id="2108360"/>
    <lineage>
        <taxon>Bacteria</taxon>
        <taxon>Pseudomonadati</taxon>
        <taxon>Pseudomonadota</taxon>
        <taxon>Alphaproteobacteria</taxon>
        <taxon>Hyphomicrobiales</taxon>
        <taxon>Methylobacteriaceae</taxon>
        <taxon>Microvirga</taxon>
    </lineage>
</organism>
<dbReference type="Proteomes" id="UP000403266">
    <property type="component" value="Unassembled WGS sequence"/>
</dbReference>
<reference evidence="5 6" key="1">
    <citation type="journal article" date="2019" name="Syst. Appl. Microbiol.">
        <title>Microvirga tunisiensis sp. nov., a root nodule symbiotic bacterium isolated from Lupinus micranthus and L. luteus grown in Northern Tunisia.</title>
        <authorList>
            <person name="Msaddak A."/>
            <person name="Rejili M."/>
            <person name="Duran D."/>
            <person name="Mars M."/>
            <person name="Palacios J.M."/>
            <person name="Ruiz-Argueso T."/>
            <person name="Rey L."/>
            <person name="Imperial J."/>
        </authorList>
    </citation>
    <scope>NUCLEOTIDE SEQUENCE [LARGE SCALE GENOMIC DNA]</scope>
    <source>
        <strain evidence="5 6">Lmie10</strain>
    </source>
</reference>
<dbReference type="EMBL" id="VOSK01000015">
    <property type="protein sequence ID" value="MPR25027.1"/>
    <property type="molecule type" value="Genomic_DNA"/>
</dbReference>
<evidence type="ECO:0000259" key="4">
    <source>
        <dbReference type="PROSITE" id="PS01124"/>
    </source>
</evidence>
<dbReference type="Pfam" id="PF12833">
    <property type="entry name" value="HTH_18"/>
    <property type="match status" value="1"/>
</dbReference>
<keyword evidence="3" id="KW-0804">Transcription</keyword>
<dbReference type="Pfam" id="PF14525">
    <property type="entry name" value="AraC_binding_2"/>
    <property type="match status" value="1"/>
</dbReference>
<dbReference type="GO" id="GO:0043565">
    <property type="term" value="F:sequence-specific DNA binding"/>
    <property type="evidence" value="ECO:0007669"/>
    <property type="project" value="InterPro"/>
</dbReference>
<dbReference type="InterPro" id="IPR009057">
    <property type="entry name" value="Homeodomain-like_sf"/>
</dbReference>
<dbReference type="RefSeq" id="WP_152710406.1">
    <property type="nucleotide sequence ID" value="NZ_VOSJ01000015.1"/>
</dbReference>
<dbReference type="InterPro" id="IPR035418">
    <property type="entry name" value="AraC-bd_2"/>
</dbReference>
<dbReference type="Gene3D" id="1.10.10.60">
    <property type="entry name" value="Homeodomain-like"/>
    <property type="match status" value="1"/>
</dbReference>
<name>A0A5N7ME30_9HYPH</name>
<evidence type="ECO:0000256" key="2">
    <source>
        <dbReference type="ARBA" id="ARBA00023125"/>
    </source>
</evidence>
<dbReference type="PROSITE" id="PS00041">
    <property type="entry name" value="HTH_ARAC_FAMILY_1"/>
    <property type="match status" value="1"/>
</dbReference>
<dbReference type="InterPro" id="IPR050204">
    <property type="entry name" value="AraC_XylS_family_regulators"/>
</dbReference>
<keyword evidence="6" id="KW-1185">Reference proteome</keyword>
<feature type="domain" description="HTH araC/xylS-type" evidence="4">
    <location>
        <begin position="236"/>
        <end position="337"/>
    </location>
</feature>
<dbReference type="SUPFAM" id="SSF46689">
    <property type="entry name" value="Homeodomain-like"/>
    <property type="match status" value="2"/>
</dbReference>
<evidence type="ECO:0000313" key="5">
    <source>
        <dbReference type="EMBL" id="MPR25027.1"/>
    </source>
</evidence>
<evidence type="ECO:0000313" key="6">
    <source>
        <dbReference type="Proteomes" id="UP000403266"/>
    </source>
</evidence>
<keyword evidence="1" id="KW-0805">Transcription regulation</keyword>
<dbReference type="AlphaFoldDB" id="A0A5N7ME30"/>
<dbReference type="SMART" id="SM00342">
    <property type="entry name" value="HTH_ARAC"/>
    <property type="match status" value="1"/>
</dbReference>
<accession>A0A5N7ME30</accession>
<dbReference type="PROSITE" id="PS01124">
    <property type="entry name" value="HTH_ARAC_FAMILY_2"/>
    <property type="match status" value="1"/>
</dbReference>
<dbReference type="PANTHER" id="PTHR46796:SF12">
    <property type="entry name" value="HTH-TYPE DNA-BINDING TRANSCRIPTIONAL ACTIVATOR EUTR"/>
    <property type="match status" value="1"/>
</dbReference>
<comment type="caution">
    <text evidence="5">The sequence shown here is derived from an EMBL/GenBank/DDBJ whole genome shotgun (WGS) entry which is preliminary data.</text>
</comment>
<dbReference type="PANTHER" id="PTHR46796">
    <property type="entry name" value="HTH-TYPE TRANSCRIPTIONAL ACTIVATOR RHAS-RELATED"/>
    <property type="match status" value="1"/>
</dbReference>
<dbReference type="GO" id="GO:0003700">
    <property type="term" value="F:DNA-binding transcription factor activity"/>
    <property type="evidence" value="ECO:0007669"/>
    <property type="project" value="InterPro"/>
</dbReference>
<protein>
    <submittedName>
        <fullName evidence="5">AraC family transcriptional regulator</fullName>
    </submittedName>
</protein>
<keyword evidence="2" id="KW-0238">DNA-binding</keyword>
<evidence type="ECO:0000256" key="3">
    <source>
        <dbReference type="ARBA" id="ARBA00023163"/>
    </source>
</evidence>
<dbReference type="InterPro" id="IPR018060">
    <property type="entry name" value="HTH_AraC"/>
</dbReference>